<evidence type="ECO:0000313" key="3">
    <source>
        <dbReference type="Proteomes" id="UP000272942"/>
    </source>
</evidence>
<evidence type="ECO:0000313" key="2">
    <source>
        <dbReference type="EMBL" id="VDP84392.1"/>
    </source>
</evidence>
<dbReference type="AlphaFoldDB" id="A0A3P8G764"/>
<feature type="compositionally biased region" description="Polar residues" evidence="1">
    <location>
        <begin position="163"/>
        <end position="181"/>
    </location>
</feature>
<protein>
    <submittedName>
        <fullName evidence="2">Uncharacterized protein</fullName>
    </submittedName>
</protein>
<keyword evidence="3" id="KW-1185">Reference proteome</keyword>
<feature type="region of interest" description="Disordered" evidence="1">
    <location>
        <begin position="140"/>
        <end position="181"/>
    </location>
</feature>
<feature type="region of interest" description="Disordered" evidence="1">
    <location>
        <begin position="1"/>
        <end position="50"/>
    </location>
</feature>
<evidence type="ECO:0000256" key="1">
    <source>
        <dbReference type="SAM" id="MobiDB-lite"/>
    </source>
</evidence>
<organism evidence="2 3">
    <name type="scientific">Echinostoma caproni</name>
    <dbReference type="NCBI Taxonomy" id="27848"/>
    <lineage>
        <taxon>Eukaryota</taxon>
        <taxon>Metazoa</taxon>
        <taxon>Spiralia</taxon>
        <taxon>Lophotrochozoa</taxon>
        <taxon>Platyhelminthes</taxon>
        <taxon>Trematoda</taxon>
        <taxon>Digenea</taxon>
        <taxon>Plagiorchiida</taxon>
        <taxon>Echinostomata</taxon>
        <taxon>Echinostomatoidea</taxon>
        <taxon>Echinostomatidae</taxon>
        <taxon>Echinostoma</taxon>
    </lineage>
</organism>
<gene>
    <name evidence="2" type="ORF">ECPE_LOCUS8902</name>
</gene>
<feature type="compositionally biased region" description="Basic residues" evidence="1">
    <location>
        <begin position="146"/>
        <end position="155"/>
    </location>
</feature>
<dbReference type="Proteomes" id="UP000272942">
    <property type="component" value="Unassembled WGS sequence"/>
</dbReference>
<proteinExistence type="predicted"/>
<dbReference type="EMBL" id="UZAN01046632">
    <property type="protein sequence ID" value="VDP84392.1"/>
    <property type="molecule type" value="Genomic_DNA"/>
</dbReference>
<name>A0A3P8G764_9TREM</name>
<reference evidence="2 3" key="1">
    <citation type="submission" date="2018-11" db="EMBL/GenBank/DDBJ databases">
        <authorList>
            <consortium name="Pathogen Informatics"/>
        </authorList>
    </citation>
    <scope>NUCLEOTIDE SEQUENCE [LARGE SCALE GENOMIC DNA]</scope>
    <source>
        <strain evidence="2 3">Egypt</strain>
    </source>
</reference>
<dbReference type="OrthoDB" id="6228973at2759"/>
<sequence length="181" mass="19924">MSHSREQRTTKLPAIESTGTKRDANGQPLIKCQKAPWGDSKDNKEQPAETIHFPRICKRWSPTPGAGPKFRISDDDSRGSCPGLVINTNNTSYDSLNRLSSHVSKTSVISRQNRTPSASVIKGPAPNPVLLPINFTDLPGGSEKRVRVKTKRHKLNMGETEEGNNFPTFTAHNPTNPAESR</sequence>
<accession>A0A3P8G764</accession>